<comment type="caution">
    <text evidence="3">The sequence shown here is derived from an EMBL/GenBank/DDBJ whole genome shotgun (WGS) entry which is preliminary data.</text>
</comment>
<organism evidence="3 4">
    <name type="scientific">Panicum miliaceum</name>
    <name type="common">Proso millet</name>
    <name type="synonym">Broomcorn millet</name>
    <dbReference type="NCBI Taxonomy" id="4540"/>
    <lineage>
        <taxon>Eukaryota</taxon>
        <taxon>Viridiplantae</taxon>
        <taxon>Streptophyta</taxon>
        <taxon>Embryophyta</taxon>
        <taxon>Tracheophyta</taxon>
        <taxon>Spermatophyta</taxon>
        <taxon>Magnoliopsida</taxon>
        <taxon>Liliopsida</taxon>
        <taxon>Poales</taxon>
        <taxon>Poaceae</taxon>
        <taxon>PACMAD clade</taxon>
        <taxon>Panicoideae</taxon>
        <taxon>Panicodae</taxon>
        <taxon>Paniceae</taxon>
        <taxon>Panicinae</taxon>
        <taxon>Panicum</taxon>
        <taxon>Panicum sect. Panicum</taxon>
    </lineage>
</organism>
<protein>
    <submittedName>
        <fullName evidence="3">Protein FAR1-RELATED SEQUENCE 5</fullName>
    </submittedName>
</protein>
<dbReference type="Proteomes" id="UP000275267">
    <property type="component" value="Unassembled WGS sequence"/>
</dbReference>
<keyword evidence="4" id="KW-1185">Reference proteome</keyword>
<name>A0A3L6SLN2_PANMI</name>
<dbReference type="Pfam" id="PF03101">
    <property type="entry name" value="FAR1"/>
    <property type="match status" value="1"/>
</dbReference>
<dbReference type="AlphaFoldDB" id="A0A3L6SLN2"/>
<evidence type="ECO:0000259" key="2">
    <source>
        <dbReference type="Pfam" id="PF03101"/>
    </source>
</evidence>
<dbReference type="STRING" id="4540.A0A3L6SLN2"/>
<dbReference type="InterPro" id="IPR004330">
    <property type="entry name" value="FAR1_DNA_bnd_dom"/>
</dbReference>
<evidence type="ECO:0000256" key="1">
    <source>
        <dbReference type="SAM" id="MobiDB-lite"/>
    </source>
</evidence>
<proteinExistence type="predicted"/>
<feature type="domain" description="FAR1" evidence="2">
    <location>
        <begin position="87"/>
        <end position="139"/>
    </location>
</feature>
<dbReference type="EMBL" id="PQIB02000004">
    <property type="protein sequence ID" value="RLN22950.1"/>
    <property type="molecule type" value="Genomic_DNA"/>
</dbReference>
<feature type="region of interest" description="Disordered" evidence="1">
    <location>
        <begin position="124"/>
        <end position="143"/>
    </location>
</feature>
<dbReference type="PANTHER" id="PTHR46328:SF30">
    <property type="entry name" value="OS04G0641500 PROTEIN"/>
    <property type="match status" value="1"/>
</dbReference>
<evidence type="ECO:0000313" key="3">
    <source>
        <dbReference type="EMBL" id="RLN22950.1"/>
    </source>
</evidence>
<dbReference type="PANTHER" id="PTHR46328">
    <property type="entry name" value="FAR-RED IMPAIRED RESPONSIVE (FAR1) FAMILY PROTEIN-RELATED"/>
    <property type="match status" value="1"/>
</dbReference>
<gene>
    <name evidence="3" type="ORF">C2845_PM07G11050</name>
</gene>
<sequence length="143" mass="16302">MASAVQSLGSTTAVQIEDDASSKFEIQEGFDEHDGDGYETPNGQSDMPYCLFMMTNAHPGGYYEPECDTTLQPSVGMIFDSWEQGKSFYKAYAHNVGFSVRTWTQHKDGDVVKLKKFICSKEGWRKQERKKENEQVDQKPKRK</sequence>
<reference evidence="4" key="1">
    <citation type="journal article" date="2019" name="Nat. Commun.">
        <title>The genome of broomcorn millet.</title>
        <authorList>
            <person name="Zou C."/>
            <person name="Miki D."/>
            <person name="Li D."/>
            <person name="Tang Q."/>
            <person name="Xiao L."/>
            <person name="Rajput S."/>
            <person name="Deng P."/>
            <person name="Jia W."/>
            <person name="Huang R."/>
            <person name="Zhang M."/>
            <person name="Sun Y."/>
            <person name="Hu J."/>
            <person name="Fu X."/>
            <person name="Schnable P.S."/>
            <person name="Li F."/>
            <person name="Zhang H."/>
            <person name="Feng B."/>
            <person name="Zhu X."/>
            <person name="Liu R."/>
            <person name="Schnable J.C."/>
            <person name="Zhu J.-K."/>
            <person name="Zhang H."/>
        </authorList>
    </citation>
    <scope>NUCLEOTIDE SEQUENCE [LARGE SCALE GENOMIC DNA]</scope>
</reference>
<dbReference type="OrthoDB" id="680064at2759"/>
<evidence type="ECO:0000313" key="4">
    <source>
        <dbReference type="Proteomes" id="UP000275267"/>
    </source>
</evidence>
<accession>A0A3L6SLN2</accession>